<dbReference type="OrthoDB" id="4548368at2"/>
<evidence type="ECO:0000259" key="4">
    <source>
        <dbReference type="Pfam" id="PF26580"/>
    </source>
</evidence>
<feature type="region of interest" description="Disordered" evidence="3">
    <location>
        <begin position="41"/>
        <end position="97"/>
    </location>
</feature>
<sequence length="216" mass="21420">MSVDLINERAERNGTGAGRRKGARRALLALPLVAVLVMSGCSSDDKDDKKDSKASQSASAPAAGQPSTPAAPGTTAAGSPAASAGGTGAPAAGGSTTLTGEEKKVADNWDKLFDNAQPLDARKAVLENADKMGALVETLANDPLAKSVTSKTTAVKIDGDTAAVTFDILLAGAPALPGQNGKAVKQDGTWKVSLGTVCTLVGALKPGTVAPGCPTA</sequence>
<evidence type="ECO:0000313" key="6">
    <source>
        <dbReference type="Proteomes" id="UP000286931"/>
    </source>
</evidence>
<dbReference type="InterPro" id="IPR058644">
    <property type="entry name" value="Mtb12-like_C"/>
</dbReference>
<evidence type="ECO:0000313" key="5">
    <source>
        <dbReference type="EMBL" id="GCD99581.1"/>
    </source>
</evidence>
<evidence type="ECO:0000256" key="3">
    <source>
        <dbReference type="SAM" id="MobiDB-lite"/>
    </source>
</evidence>
<dbReference type="Pfam" id="PF26580">
    <property type="entry name" value="Mtb12_C"/>
    <property type="match status" value="1"/>
</dbReference>
<feature type="domain" description="Low molecular weight antigen MTB12-like C-terminal" evidence="4">
    <location>
        <begin position="103"/>
        <end position="205"/>
    </location>
</feature>
<name>A0A401YYB3_9ACTN</name>
<feature type="region of interest" description="Disordered" evidence="3">
    <location>
        <begin position="1"/>
        <end position="22"/>
    </location>
</feature>
<accession>A0A401YYB3</accession>
<organism evidence="5 6">
    <name type="scientific">Embleya hyalina</name>
    <dbReference type="NCBI Taxonomy" id="516124"/>
    <lineage>
        <taxon>Bacteria</taxon>
        <taxon>Bacillati</taxon>
        <taxon>Actinomycetota</taxon>
        <taxon>Actinomycetes</taxon>
        <taxon>Kitasatosporales</taxon>
        <taxon>Streptomycetaceae</taxon>
        <taxon>Embleya</taxon>
    </lineage>
</organism>
<comment type="similarity">
    <text evidence="2">Belongs to the MTB12 family.</text>
</comment>
<comment type="caution">
    <text evidence="5">The sequence shown here is derived from an EMBL/GenBank/DDBJ whole genome shotgun (WGS) entry which is preliminary data.</text>
</comment>
<evidence type="ECO:0000256" key="2">
    <source>
        <dbReference type="ARBA" id="ARBA00093774"/>
    </source>
</evidence>
<dbReference type="EMBL" id="BIFH01000033">
    <property type="protein sequence ID" value="GCD99581.1"/>
    <property type="molecule type" value="Genomic_DNA"/>
</dbReference>
<protein>
    <recommendedName>
        <fullName evidence="4">Low molecular weight antigen MTB12-like C-terminal domain-containing protein</fullName>
    </recommendedName>
</protein>
<feature type="compositionally biased region" description="Basic and acidic residues" evidence="3">
    <location>
        <begin position="43"/>
        <end position="53"/>
    </location>
</feature>
<evidence type="ECO:0000256" key="1">
    <source>
        <dbReference type="ARBA" id="ARBA00022729"/>
    </source>
</evidence>
<keyword evidence="1" id="KW-0732">Signal</keyword>
<gene>
    <name evidence="5" type="ORF">EHYA_07303</name>
</gene>
<reference evidence="5 6" key="1">
    <citation type="submission" date="2018-12" db="EMBL/GenBank/DDBJ databases">
        <title>Draft genome sequence of Embleya hyalina NBRC 13850T.</title>
        <authorList>
            <person name="Komaki H."/>
            <person name="Hosoyama A."/>
            <person name="Kimura A."/>
            <person name="Ichikawa N."/>
            <person name="Tamura T."/>
        </authorList>
    </citation>
    <scope>NUCLEOTIDE SEQUENCE [LARGE SCALE GENOMIC DNA]</scope>
    <source>
        <strain evidence="5 6">NBRC 13850</strain>
    </source>
</reference>
<proteinExistence type="inferred from homology"/>
<keyword evidence="6" id="KW-1185">Reference proteome</keyword>
<feature type="compositionally biased region" description="Basic and acidic residues" evidence="3">
    <location>
        <begin position="1"/>
        <end position="12"/>
    </location>
</feature>
<dbReference type="AlphaFoldDB" id="A0A401YYB3"/>
<feature type="compositionally biased region" description="Low complexity" evidence="3">
    <location>
        <begin position="54"/>
        <end position="97"/>
    </location>
</feature>
<dbReference type="Proteomes" id="UP000286931">
    <property type="component" value="Unassembled WGS sequence"/>
</dbReference>
<dbReference type="RefSeq" id="WP_126641360.1">
    <property type="nucleotide sequence ID" value="NZ_BIFH01000033.1"/>
</dbReference>